<dbReference type="CDD" id="cd06260">
    <property type="entry name" value="DUF820-like"/>
    <property type="match status" value="1"/>
</dbReference>
<feature type="domain" description="Putative restriction endonuclease" evidence="1">
    <location>
        <begin position="28"/>
        <end position="171"/>
    </location>
</feature>
<dbReference type="InterPro" id="IPR008538">
    <property type="entry name" value="Uma2"/>
</dbReference>
<dbReference type="SUPFAM" id="SSF52980">
    <property type="entry name" value="Restriction endonuclease-like"/>
    <property type="match status" value="1"/>
</dbReference>
<dbReference type="EMBL" id="JAATEJ010000009">
    <property type="protein sequence ID" value="NJP44434.1"/>
    <property type="molecule type" value="Genomic_DNA"/>
</dbReference>
<dbReference type="GO" id="GO:0004519">
    <property type="term" value="F:endonuclease activity"/>
    <property type="evidence" value="ECO:0007669"/>
    <property type="project" value="UniProtKB-KW"/>
</dbReference>
<evidence type="ECO:0000259" key="1">
    <source>
        <dbReference type="Pfam" id="PF05685"/>
    </source>
</evidence>
<gene>
    <name evidence="2" type="ORF">HCN08_13630</name>
</gene>
<dbReference type="InterPro" id="IPR012296">
    <property type="entry name" value="Nuclease_put_TT1808"/>
</dbReference>
<dbReference type="Proteomes" id="UP000734511">
    <property type="component" value="Unassembled WGS sequence"/>
</dbReference>
<keyword evidence="2" id="KW-0378">Hydrolase</keyword>
<dbReference type="PANTHER" id="PTHR35400">
    <property type="entry name" value="SLR1083 PROTEIN"/>
    <property type="match status" value="1"/>
</dbReference>
<comment type="caution">
    <text evidence="2">The sequence shown here is derived from an EMBL/GenBank/DDBJ whole genome shotgun (WGS) entry which is preliminary data.</text>
</comment>
<name>A0ABX0ZKP5_9ACTN</name>
<reference evidence="2 3" key="1">
    <citation type="submission" date="2020-03" db="EMBL/GenBank/DDBJ databases">
        <title>WGS of actinomycetes isolated from Thailand.</title>
        <authorList>
            <person name="Thawai C."/>
        </authorList>
    </citation>
    <scope>NUCLEOTIDE SEQUENCE [LARGE SCALE GENOMIC DNA]</scope>
    <source>
        <strain evidence="2 3">PRB2-1</strain>
    </source>
</reference>
<protein>
    <submittedName>
        <fullName evidence="2">Uma2 family endonuclease</fullName>
    </submittedName>
</protein>
<dbReference type="Pfam" id="PF05685">
    <property type="entry name" value="Uma2"/>
    <property type="match status" value="1"/>
</dbReference>
<keyword evidence="3" id="KW-1185">Reference proteome</keyword>
<evidence type="ECO:0000313" key="3">
    <source>
        <dbReference type="Proteomes" id="UP000734511"/>
    </source>
</evidence>
<dbReference type="PANTHER" id="PTHR35400:SF3">
    <property type="entry name" value="SLL1072 PROTEIN"/>
    <property type="match status" value="1"/>
</dbReference>
<dbReference type="Gene3D" id="3.90.1570.10">
    <property type="entry name" value="tt1808, chain A"/>
    <property type="match status" value="1"/>
</dbReference>
<dbReference type="InterPro" id="IPR011335">
    <property type="entry name" value="Restrct_endonuc-II-like"/>
</dbReference>
<evidence type="ECO:0000313" key="2">
    <source>
        <dbReference type="EMBL" id="NJP44434.1"/>
    </source>
</evidence>
<keyword evidence="2" id="KW-0255">Endonuclease</keyword>
<sequence>MSEWADPEPYAALRRLAGEVADVVGVGKVEVAGGTVVVSLPPVKRHEVAVWRLWRQLDAQVGASHPGCIAYSGASVEDPDLGRLRRPDLMVFPAVCLEDEGTPLRPADVLLAVEIVSWANPRGDYGEKVADYAAMGIPHYVIVDPRGGTGVVHATPGYRHRTPFVFGDTVRVGPWKLDTSVLLTYGPPRATCGGSAS</sequence>
<proteinExistence type="predicted"/>
<organism evidence="2 3">
    <name type="scientific">Actinacidiphila epipremni</name>
    <dbReference type="NCBI Taxonomy" id="2053013"/>
    <lineage>
        <taxon>Bacteria</taxon>
        <taxon>Bacillati</taxon>
        <taxon>Actinomycetota</taxon>
        <taxon>Actinomycetes</taxon>
        <taxon>Kitasatosporales</taxon>
        <taxon>Streptomycetaceae</taxon>
        <taxon>Actinacidiphila</taxon>
    </lineage>
</organism>
<keyword evidence="2" id="KW-0540">Nuclease</keyword>
<dbReference type="RefSeq" id="WP_167983310.1">
    <property type="nucleotide sequence ID" value="NZ_JAATEJ010000009.1"/>
</dbReference>
<accession>A0ABX0ZKP5</accession>